<name>A0A0E9PIX2_ANGAN</name>
<reference evidence="1" key="2">
    <citation type="journal article" date="2015" name="Fish Shellfish Immunol.">
        <title>Early steps in the European eel (Anguilla anguilla)-Vibrio vulnificus interaction in the gills: Role of the RtxA13 toxin.</title>
        <authorList>
            <person name="Callol A."/>
            <person name="Pajuelo D."/>
            <person name="Ebbesson L."/>
            <person name="Teles M."/>
            <person name="MacKenzie S."/>
            <person name="Amaro C."/>
        </authorList>
    </citation>
    <scope>NUCLEOTIDE SEQUENCE</scope>
</reference>
<sequence>MRCDEQRWPISHFRGQSVPFLGSSESKADVALMSAANERDYADKKGENFKETLRQMYAHCKKKDGALMEHLDFTGSLLWPV</sequence>
<proteinExistence type="predicted"/>
<dbReference type="EMBL" id="GBXM01104011">
    <property type="protein sequence ID" value="JAH04566.1"/>
    <property type="molecule type" value="Transcribed_RNA"/>
</dbReference>
<protein>
    <submittedName>
        <fullName evidence="1">Uncharacterized protein</fullName>
    </submittedName>
</protein>
<accession>A0A0E9PIX2</accession>
<dbReference type="AlphaFoldDB" id="A0A0E9PIX2"/>
<organism evidence="1">
    <name type="scientific">Anguilla anguilla</name>
    <name type="common">European freshwater eel</name>
    <name type="synonym">Muraena anguilla</name>
    <dbReference type="NCBI Taxonomy" id="7936"/>
    <lineage>
        <taxon>Eukaryota</taxon>
        <taxon>Metazoa</taxon>
        <taxon>Chordata</taxon>
        <taxon>Craniata</taxon>
        <taxon>Vertebrata</taxon>
        <taxon>Euteleostomi</taxon>
        <taxon>Actinopterygii</taxon>
        <taxon>Neopterygii</taxon>
        <taxon>Teleostei</taxon>
        <taxon>Anguilliformes</taxon>
        <taxon>Anguillidae</taxon>
        <taxon>Anguilla</taxon>
    </lineage>
</organism>
<evidence type="ECO:0000313" key="1">
    <source>
        <dbReference type="EMBL" id="JAH04566.1"/>
    </source>
</evidence>
<reference evidence="1" key="1">
    <citation type="submission" date="2014-11" db="EMBL/GenBank/DDBJ databases">
        <authorList>
            <person name="Amaro Gonzalez C."/>
        </authorList>
    </citation>
    <scope>NUCLEOTIDE SEQUENCE</scope>
</reference>